<name>A0A6J4UA58_9BACT</name>
<feature type="compositionally biased region" description="Basic and acidic residues" evidence="1">
    <location>
        <begin position="43"/>
        <end position="53"/>
    </location>
</feature>
<evidence type="ECO:0000256" key="1">
    <source>
        <dbReference type="SAM" id="MobiDB-lite"/>
    </source>
</evidence>
<feature type="compositionally biased region" description="Basic and acidic residues" evidence="1">
    <location>
        <begin position="79"/>
        <end position="91"/>
    </location>
</feature>
<proteinExistence type="predicted"/>
<accession>A0A6J4UA58</accession>
<protein>
    <submittedName>
        <fullName evidence="2">Uncharacterized protein</fullName>
    </submittedName>
</protein>
<dbReference type="EMBL" id="CADCWM010000037">
    <property type="protein sequence ID" value="CAA9542235.1"/>
    <property type="molecule type" value="Genomic_DNA"/>
</dbReference>
<reference evidence="2" key="1">
    <citation type="submission" date="2020-02" db="EMBL/GenBank/DDBJ databases">
        <authorList>
            <person name="Meier V. D."/>
        </authorList>
    </citation>
    <scope>NUCLEOTIDE SEQUENCE</scope>
    <source>
        <strain evidence="2">AVDCRST_MAG88</strain>
    </source>
</reference>
<organism evidence="2">
    <name type="scientific">uncultured Thermomicrobiales bacterium</name>
    <dbReference type="NCBI Taxonomy" id="1645740"/>
    <lineage>
        <taxon>Bacteria</taxon>
        <taxon>Pseudomonadati</taxon>
        <taxon>Thermomicrobiota</taxon>
        <taxon>Thermomicrobia</taxon>
        <taxon>Thermomicrobiales</taxon>
        <taxon>environmental samples</taxon>
    </lineage>
</organism>
<evidence type="ECO:0000313" key="2">
    <source>
        <dbReference type="EMBL" id="CAA9542235.1"/>
    </source>
</evidence>
<feature type="non-terminal residue" evidence="2">
    <location>
        <position position="91"/>
    </location>
</feature>
<dbReference type="AlphaFoldDB" id="A0A6J4UA58"/>
<feature type="compositionally biased region" description="Basic and acidic residues" evidence="1">
    <location>
        <begin position="1"/>
        <end position="16"/>
    </location>
</feature>
<feature type="non-terminal residue" evidence="2">
    <location>
        <position position="1"/>
    </location>
</feature>
<feature type="region of interest" description="Disordered" evidence="1">
    <location>
        <begin position="1"/>
        <end position="91"/>
    </location>
</feature>
<sequence length="91" mass="10235">AEVRDRARDSRCRPVDPRATQGHLPDLLRRPEHDGAADPVAPELRHQRQDLLRLHRAGRGHGARARAAGWLPGQRRGCGHGDHRPDDRRGL</sequence>
<feature type="compositionally biased region" description="Basic residues" evidence="1">
    <location>
        <begin position="54"/>
        <end position="64"/>
    </location>
</feature>
<gene>
    <name evidence="2" type="ORF">AVDCRST_MAG88-108</name>
</gene>
<feature type="compositionally biased region" description="Basic and acidic residues" evidence="1">
    <location>
        <begin position="26"/>
        <end position="36"/>
    </location>
</feature>